<dbReference type="Proteomes" id="UP000823388">
    <property type="component" value="Chromosome 7N"/>
</dbReference>
<comment type="caution">
    <text evidence="2">The sequence shown here is derived from an EMBL/GenBank/DDBJ whole genome shotgun (WGS) entry which is preliminary data.</text>
</comment>
<protein>
    <submittedName>
        <fullName evidence="2">Uncharacterized protein</fullName>
    </submittedName>
</protein>
<reference evidence="2" key="1">
    <citation type="submission" date="2020-05" db="EMBL/GenBank/DDBJ databases">
        <title>WGS assembly of Panicum virgatum.</title>
        <authorList>
            <person name="Lovell J.T."/>
            <person name="Jenkins J."/>
            <person name="Shu S."/>
            <person name="Juenger T.E."/>
            <person name="Schmutz J."/>
        </authorList>
    </citation>
    <scope>NUCLEOTIDE SEQUENCE</scope>
    <source>
        <strain evidence="2">AP13</strain>
    </source>
</reference>
<organism evidence="2 3">
    <name type="scientific">Panicum virgatum</name>
    <name type="common">Blackwell switchgrass</name>
    <dbReference type="NCBI Taxonomy" id="38727"/>
    <lineage>
        <taxon>Eukaryota</taxon>
        <taxon>Viridiplantae</taxon>
        <taxon>Streptophyta</taxon>
        <taxon>Embryophyta</taxon>
        <taxon>Tracheophyta</taxon>
        <taxon>Spermatophyta</taxon>
        <taxon>Magnoliopsida</taxon>
        <taxon>Liliopsida</taxon>
        <taxon>Poales</taxon>
        <taxon>Poaceae</taxon>
        <taxon>PACMAD clade</taxon>
        <taxon>Panicoideae</taxon>
        <taxon>Panicodae</taxon>
        <taxon>Paniceae</taxon>
        <taxon>Panicinae</taxon>
        <taxon>Panicum</taxon>
        <taxon>Panicum sect. Hiantes</taxon>
    </lineage>
</organism>
<dbReference type="AlphaFoldDB" id="A0A8T0Q128"/>
<gene>
    <name evidence="2" type="ORF">PVAP13_7NG238217</name>
</gene>
<name>A0A8T0Q128_PANVG</name>
<proteinExistence type="predicted"/>
<sequence>MRTAGARESGVDDVAQALAHQEVPDLVGRARGAPPARRRPRLLHAGAALAVAQADGAARRRHVAPPTAPRPCRTSDSTPPHIARNPPRRTALLRSTDHQHTPAGPRDPTQPNSVTRACAACRQFVLGPKGRNTRGPPRKANLPTLSAPAARPAARRKASAPRDGPGSQPRRRSRSCAAPSPPPPPDLVRYRRTRLRRPPELPGGQRPGREGRRHRAG</sequence>
<dbReference type="EMBL" id="CM029050">
    <property type="protein sequence ID" value="KAG2566848.1"/>
    <property type="molecule type" value="Genomic_DNA"/>
</dbReference>
<accession>A0A8T0Q128</accession>
<evidence type="ECO:0000256" key="1">
    <source>
        <dbReference type="SAM" id="MobiDB-lite"/>
    </source>
</evidence>
<evidence type="ECO:0000313" key="3">
    <source>
        <dbReference type="Proteomes" id="UP000823388"/>
    </source>
</evidence>
<keyword evidence="3" id="KW-1185">Reference proteome</keyword>
<evidence type="ECO:0000313" key="2">
    <source>
        <dbReference type="EMBL" id="KAG2566848.1"/>
    </source>
</evidence>
<feature type="region of interest" description="Disordered" evidence="1">
    <location>
        <begin position="53"/>
        <end position="217"/>
    </location>
</feature>